<evidence type="ECO:0000256" key="10">
    <source>
        <dbReference type="ARBA" id="ARBA00025699"/>
    </source>
</evidence>
<evidence type="ECO:0000256" key="4">
    <source>
        <dbReference type="ARBA" id="ARBA00013673"/>
    </source>
</evidence>
<evidence type="ECO:0000259" key="13">
    <source>
        <dbReference type="Pfam" id="PF04452"/>
    </source>
</evidence>
<keyword evidence="9 12" id="KW-0949">S-adenosyl-L-methionine</keyword>
<dbReference type="Proteomes" id="UP000279470">
    <property type="component" value="Unassembled WGS sequence"/>
</dbReference>
<evidence type="ECO:0000256" key="1">
    <source>
        <dbReference type="ARBA" id="ARBA00004496"/>
    </source>
</evidence>
<evidence type="ECO:0000256" key="5">
    <source>
        <dbReference type="ARBA" id="ARBA00022490"/>
    </source>
</evidence>
<dbReference type="SUPFAM" id="SSF75217">
    <property type="entry name" value="alpha/beta knot"/>
    <property type="match status" value="1"/>
</dbReference>
<dbReference type="PANTHER" id="PTHR30027">
    <property type="entry name" value="RIBOSOMAL RNA SMALL SUBUNIT METHYLTRANSFERASE E"/>
    <property type="match status" value="1"/>
</dbReference>
<dbReference type="EC" id="2.1.1.193" evidence="3 12"/>
<evidence type="ECO:0000259" key="14">
    <source>
        <dbReference type="Pfam" id="PF20260"/>
    </source>
</evidence>
<dbReference type="Gene3D" id="3.40.1280.10">
    <property type="match status" value="1"/>
</dbReference>
<dbReference type="InterPro" id="IPR029026">
    <property type="entry name" value="tRNA_m1G_MTases_N"/>
</dbReference>
<evidence type="ECO:0000256" key="8">
    <source>
        <dbReference type="ARBA" id="ARBA00022679"/>
    </source>
</evidence>
<evidence type="ECO:0000256" key="9">
    <source>
        <dbReference type="ARBA" id="ARBA00022691"/>
    </source>
</evidence>
<keyword evidence="5 12" id="KW-0963">Cytoplasm</keyword>
<dbReference type="GO" id="GO:0070042">
    <property type="term" value="F:rRNA (uridine-N3-)-methyltransferase activity"/>
    <property type="evidence" value="ECO:0007669"/>
    <property type="project" value="TreeGrafter"/>
</dbReference>
<dbReference type="CDD" id="cd18084">
    <property type="entry name" value="RsmE-like"/>
    <property type="match status" value="1"/>
</dbReference>
<dbReference type="PANTHER" id="PTHR30027:SF3">
    <property type="entry name" value="16S RRNA (URACIL(1498)-N(3))-METHYLTRANSFERASE"/>
    <property type="match status" value="1"/>
</dbReference>
<feature type="domain" description="Ribosomal RNA small subunit methyltransferase E methyltransferase" evidence="13">
    <location>
        <begin position="75"/>
        <end position="230"/>
    </location>
</feature>
<keyword evidence="7 12" id="KW-0489">Methyltransferase</keyword>
<dbReference type="InterPro" id="IPR029028">
    <property type="entry name" value="Alpha/beta_knot_MTases"/>
</dbReference>
<dbReference type="InterPro" id="IPR015947">
    <property type="entry name" value="PUA-like_sf"/>
</dbReference>
<dbReference type="Pfam" id="PF20260">
    <property type="entry name" value="PUA_4"/>
    <property type="match status" value="1"/>
</dbReference>
<comment type="caution">
    <text evidence="15">The sequence shown here is derived from an EMBL/GenBank/DDBJ whole genome shotgun (WGS) entry which is preliminary data.</text>
</comment>
<dbReference type="PIRSF" id="PIRSF015601">
    <property type="entry name" value="MTase_slr0722"/>
    <property type="match status" value="1"/>
</dbReference>
<dbReference type="GO" id="GO:0005737">
    <property type="term" value="C:cytoplasm"/>
    <property type="evidence" value="ECO:0007669"/>
    <property type="project" value="UniProtKB-SubCell"/>
</dbReference>
<name>A0A429XUA1_9RICK</name>
<evidence type="ECO:0000256" key="2">
    <source>
        <dbReference type="ARBA" id="ARBA00005528"/>
    </source>
</evidence>
<evidence type="ECO:0000256" key="12">
    <source>
        <dbReference type="PIRNR" id="PIRNR015601"/>
    </source>
</evidence>
<evidence type="ECO:0000256" key="7">
    <source>
        <dbReference type="ARBA" id="ARBA00022603"/>
    </source>
</evidence>
<dbReference type="OrthoDB" id="9815641at2"/>
<gene>
    <name evidence="15" type="ORF">EIC27_00855</name>
</gene>
<evidence type="ECO:0000313" key="15">
    <source>
        <dbReference type="EMBL" id="RST71573.1"/>
    </source>
</evidence>
<evidence type="ECO:0000256" key="6">
    <source>
        <dbReference type="ARBA" id="ARBA00022552"/>
    </source>
</evidence>
<keyword evidence="8 12" id="KW-0808">Transferase</keyword>
<comment type="subcellular location">
    <subcellularLocation>
        <location evidence="1 12">Cytoplasm</location>
    </subcellularLocation>
</comment>
<dbReference type="AlphaFoldDB" id="A0A429XUA1"/>
<dbReference type="InterPro" id="IPR046886">
    <property type="entry name" value="RsmE_MTase_dom"/>
</dbReference>
<evidence type="ECO:0000256" key="11">
    <source>
        <dbReference type="ARBA" id="ARBA00047944"/>
    </source>
</evidence>
<evidence type="ECO:0000256" key="3">
    <source>
        <dbReference type="ARBA" id="ARBA00012328"/>
    </source>
</evidence>
<evidence type="ECO:0000313" key="16">
    <source>
        <dbReference type="Proteomes" id="UP000279470"/>
    </source>
</evidence>
<dbReference type="Pfam" id="PF04452">
    <property type="entry name" value="Methyltrans_RNA"/>
    <property type="match status" value="1"/>
</dbReference>
<dbReference type="RefSeq" id="WP_126044274.1">
    <property type="nucleotide sequence ID" value="NZ_RXFM01000006.1"/>
</dbReference>
<proteinExistence type="inferred from homology"/>
<sequence>MSNIRLYIESPILHLVEIPLNKPNLNYLLNVMRVKDEETIKAFNSFSGEWICKVKIKNKNLATLLPTEQISTSQNKANVILAFSLLKRQNNHLVIQKATELNVKEIYPIITDRTIVKNTNLNKLSLVAKEAAEQCGRLDIPIIHNILNLDILLKEVNMKNFVVCNKNQHSINILDLNKKIDYTQDTLVLIGPEGGFSTNDISLLKNTNATFVNLGNYTLRAETAIITSIFSIQNLYNYQ</sequence>
<dbReference type="GO" id="GO:0070475">
    <property type="term" value="P:rRNA base methylation"/>
    <property type="evidence" value="ECO:0007669"/>
    <property type="project" value="TreeGrafter"/>
</dbReference>
<protein>
    <recommendedName>
        <fullName evidence="4 12">Ribosomal RNA small subunit methyltransferase E</fullName>
        <ecNumber evidence="3 12">2.1.1.193</ecNumber>
    </recommendedName>
</protein>
<dbReference type="SUPFAM" id="SSF88697">
    <property type="entry name" value="PUA domain-like"/>
    <property type="match status" value="1"/>
</dbReference>
<accession>A0A429XUA1</accession>
<dbReference type="InterPro" id="IPR006700">
    <property type="entry name" value="RsmE"/>
</dbReference>
<comment type="function">
    <text evidence="10 12">Specifically methylates the N3 position of the uracil ring of uridine 1498 (m3U1498) in 16S rRNA. Acts on the fully assembled 30S ribosomal subunit.</text>
</comment>
<dbReference type="InterPro" id="IPR046887">
    <property type="entry name" value="RsmE_PUA-like"/>
</dbReference>
<dbReference type="NCBIfam" id="TIGR00046">
    <property type="entry name" value="RsmE family RNA methyltransferase"/>
    <property type="match status" value="1"/>
</dbReference>
<keyword evidence="16" id="KW-1185">Reference proteome</keyword>
<keyword evidence="6 12" id="KW-0698">rRNA processing</keyword>
<feature type="domain" description="Ribosomal RNA small subunit methyltransferase E PUA-like" evidence="14">
    <location>
        <begin position="20"/>
        <end position="64"/>
    </location>
</feature>
<comment type="catalytic activity">
    <reaction evidence="11 12">
        <text>uridine(1498) in 16S rRNA + S-adenosyl-L-methionine = N(3)-methyluridine(1498) in 16S rRNA + S-adenosyl-L-homocysteine + H(+)</text>
        <dbReference type="Rhea" id="RHEA:42920"/>
        <dbReference type="Rhea" id="RHEA-COMP:10283"/>
        <dbReference type="Rhea" id="RHEA-COMP:10284"/>
        <dbReference type="ChEBI" id="CHEBI:15378"/>
        <dbReference type="ChEBI" id="CHEBI:57856"/>
        <dbReference type="ChEBI" id="CHEBI:59789"/>
        <dbReference type="ChEBI" id="CHEBI:65315"/>
        <dbReference type="ChEBI" id="CHEBI:74502"/>
        <dbReference type="EC" id="2.1.1.193"/>
    </reaction>
</comment>
<dbReference type="Gene3D" id="2.40.240.20">
    <property type="entry name" value="Hypothetical PUA domain-like, domain 1"/>
    <property type="match status" value="1"/>
</dbReference>
<reference evidence="16" key="1">
    <citation type="submission" date="2018-11" db="EMBL/GenBank/DDBJ databases">
        <title>Phylogenetic, genomic, and biogeographic characterization of a novel and ubiquitous marine invertebrate-associated Rickettsiales parasite, Candidatus Marinoinvertebrata rohwerii, gen. nov., sp. nov.</title>
        <authorList>
            <person name="Klinges J.G."/>
            <person name="Rosales S.M."/>
            <person name="Mcminds R."/>
            <person name="Shaver E.C."/>
            <person name="Shantz A."/>
            <person name="Peters E.C."/>
            <person name="Burkepile D.E."/>
            <person name="Silliman B.R."/>
            <person name="Vega Thurber R.L."/>
        </authorList>
    </citation>
    <scope>NUCLEOTIDE SEQUENCE [LARGE SCALE GENOMIC DNA]</scope>
    <source>
        <strain evidence="16">a_cerv_44</strain>
    </source>
</reference>
<organism evidence="15 16">
    <name type="scientific">Candidatus Aquarickettsia rohweri</name>
    <dbReference type="NCBI Taxonomy" id="2602574"/>
    <lineage>
        <taxon>Bacteria</taxon>
        <taxon>Pseudomonadati</taxon>
        <taxon>Pseudomonadota</taxon>
        <taxon>Alphaproteobacteria</taxon>
        <taxon>Rickettsiales</taxon>
        <taxon>Candidatus Midichloriaceae</taxon>
        <taxon>Candidatus Aquarickettsia</taxon>
    </lineage>
</organism>
<dbReference type="EMBL" id="RXFM01000006">
    <property type="protein sequence ID" value="RST71573.1"/>
    <property type="molecule type" value="Genomic_DNA"/>
</dbReference>
<comment type="similarity">
    <text evidence="2 12">Belongs to the RNA methyltransferase RsmE family.</text>
</comment>